<evidence type="ECO:0000256" key="12">
    <source>
        <dbReference type="RuleBase" id="RU361115"/>
    </source>
</evidence>
<dbReference type="InterPro" id="IPR030457">
    <property type="entry name" value="ELO_CS"/>
</dbReference>
<dbReference type="OrthoDB" id="434092at2759"/>
<dbReference type="EC" id="2.3.1.-" evidence="12"/>
<keyword evidence="9 12" id="KW-0472">Membrane</keyword>
<keyword evidence="15" id="KW-1185">Reference proteome</keyword>
<gene>
    <name evidence="14" type="ORF">ABB37_07146</name>
</gene>
<dbReference type="Pfam" id="PF01151">
    <property type="entry name" value="ELO"/>
    <property type="match status" value="1"/>
</dbReference>
<dbReference type="GO" id="GO:0034625">
    <property type="term" value="P:fatty acid elongation, monounsaturated fatty acid"/>
    <property type="evidence" value="ECO:0007669"/>
    <property type="project" value="TreeGrafter"/>
</dbReference>
<dbReference type="InterPro" id="IPR002076">
    <property type="entry name" value="ELO_fam"/>
</dbReference>
<dbReference type="RefSeq" id="XP_015655686.1">
    <property type="nucleotide sequence ID" value="XM_015805680.1"/>
</dbReference>
<evidence type="ECO:0000256" key="8">
    <source>
        <dbReference type="ARBA" id="ARBA00023098"/>
    </source>
</evidence>
<dbReference type="GO" id="GO:0034626">
    <property type="term" value="P:fatty acid elongation, polyunsaturated fatty acid"/>
    <property type="evidence" value="ECO:0007669"/>
    <property type="project" value="TreeGrafter"/>
</dbReference>
<evidence type="ECO:0000256" key="3">
    <source>
        <dbReference type="ARBA" id="ARBA00022516"/>
    </source>
</evidence>
<evidence type="ECO:0000256" key="2">
    <source>
        <dbReference type="ARBA" id="ARBA00007263"/>
    </source>
</evidence>
<dbReference type="GO" id="GO:0019367">
    <property type="term" value="P:fatty acid elongation, saturated fatty acid"/>
    <property type="evidence" value="ECO:0007669"/>
    <property type="project" value="TreeGrafter"/>
</dbReference>
<dbReference type="EMBL" id="LGTL01000017">
    <property type="protein sequence ID" value="KPA77246.1"/>
    <property type="molecule type" value="Genomic_DNA"/>
</dbReference>
<name>A0A0M9FW96_LEPPY</name>
<keyword evidence="5 12" id="KW-0812">Transmembrane</keyword>
<evidence type="ECO:0000256" key="4">
    <source>
        <dbReference type="ARBA" id="ARBA00022679"/>
    </source>
</evidence>
<sequence>MVKIDFLDNFRGDNVLQWMSDHLEIPVLVVGMYMVLVLYIPDAYMKDREAFDLRQLNKVWNLLLTVFSMAGAYYCLPQLYRTIFVPEFYLHDYATGGEIPWKGGVYNAFCYWNNNAFYDGPVGAFVAMFILSKIPEMLDTAFLVFQKKRVIFLHWYHHVTVMLYCWHAYMYNISGGLVFAGMNYGVHSIMYLYYFICACGYRRVVRPFAWLITFLQIAQMVVGMFTEVYTLYILYFTDRRCDSNATNARLGFLMYLTYFLLFTKLFYESYMKPPAPRPTVSGRERRADKPNGELTNGDANRKKAQ</sequence>
<dbReference type="GeneID" id="26907432"/>
<dbReference type="EMBL" id="LGTL01000017">
    <property type="protein sequence ID" value="KPA77248.1"/>
    <property type="molecule type" value="Genomic_DNA"/>
</dbReference>
<dbReference type="EMBL" id="LGTL01000017">
    <property type="protein sequence ID" value="KPA77247.1"/>
    <property type="molecule type" value="Genomic_DNA"/>
</dbReference>
<evidence type="ECO:0000256" key="5">
    <source>
        <dbReference type="ARBA" id="ARBA00022692"/>
    </source>
</evidence>
<feature type="transmembrane region" description="Helical" evidence="12">
    <location>
        <begin position="248"/>
        <end position="267"/>
    </location>
</feature>
<dbReference type="GO" id="GO:0005789">
    <property type="term" value="C:endoplasmic reticulum membrane"/>
    <property type="evidence" value="ECO:0007669"/>
    <property type="project" value="TreeGrafter"/>
</dbReference>
<organism evidence="14 15">
    <name type="scientific">Leptomonas pyrrhocoris</name>
    <name type="common">Firebug parasite</name>
    <dbReference type="NCBI Taxonomy" id="157538"/>
    <lineage>
        <taxon>Eukaryota</taxon>
        <taxon>Discoba</taxon>
        <taxon>Euglenozoa</taxon>
        <taxon>Kinetoplastea</taxon>
        <taxon>Metakinetoplastina</taxon>
        <taxon>Trypanosomatida</taxon>
        <taxon>Trypanosomatidae</taxon>
        <taxon>Leishmaniinae</taxon>
        <taxon>Leptomonas</taxon>
    </lineage>
</organism>
<comment type="catalytic activity">
    <reaction evidence="12">
        <text>an acyl-CoA + malonyl-CoA + H(+) = a 3-oxoacyl-CoA + CO2 + CoA</text>
        <dbReference type="Rhea" id="RHEA:50252"/>
        <dbReference type="ChEBI" id="CHEBI:15378"/>
        <dbReference type="ChEBI" id="CHEBI:16526"/>
        <dbReference type="ChEBI" id="CHEBI:57287"/>
        <dbReference type="ChEBI" id="CHEBI:57384"/>
        <dbReference type="ChEBI" id="CHEBI:58342"/>
        <dbReference type="ChEBI" id="CHEBI:90726"/>
    </reaction>
    <physiologicalReaction direction="left-to-right" evidence="12">
        <dbReference type="Rhea" id="RHEA:50253"/>
    </physiologicalReaction>
</comment>
<feature type="transmembrane region" description="Helical" evidence="12">
    <location>
        <begin position="122"/>
        <end position="145"/>
    </location>
</feature>
<feature type="transmembrane region" description="Helical" evidence="12">
    <location>
        <begin position="177"/>
        <end position="196"/>
    </location>
</feature>
<dbReference type="PANTHER" id="PTHR11157:SF17">
    <property type="entry name" value="ELONGATION OF VERY LONG CHAIN FATTY ACIDS PROTEIN 6"/>
    <property type="match status" value="1"/>
</dbReference>
<feature type="transmembrane region" description="Helical" evidence="12">
    <location>
        <begin position="152"/>
        <end position="171"/>
    </location>
</feature>
<evidence type="ECO:0000313" key="15">
    <source>
        <dbReference type="Proteomes" id="UP000037923"/>
    </source>
</evidence>
<feature type="transmembrane region" description="Helical" evidence="12">
    <location>
        <begin position="60"/>
        <end position="80"/>
    </location>
</feature>
<dbReference type="AlphaFoldDB" id="A0A0M9FW96"/>
<dbReference type="GO" id="GO:0009922">
    <property type="term" value="F:fatty acid elongase activity"/>
    <property type="evidence" value="ECO:0007669"/>
    <property type="project" value="InterPro"/>
</dbReference>
<evidence type="ECO:0000256" key="1">
    <source>
        <dbReference type="ARBA" id="ARBA00004141"/>
    </source>
</evidence>
<dbReference type="GO" id="GO:0042761">
    <property type="term" value="P:very long-chain fatty acid biosynthetic process"/>
    <property type="evidence" value="ECO:0007669"/>
    <property type="project" value="TreeGrafter"/>
</dbReference>
<dbReference type="VEuPathDB" id="TriTrypDB:LpyrH10_17_0780"/>
<reference evidence="14 15" key="1">
    <citation type="submission" date="2015-07" db="EMBL/GenBank/DDBJ databases">
        <title>High-quality genome of monoxenous trypanosomatid Leptomonas pyrrhocoris.</title>
        <authorList>
            <person name="Flegontov P."/>
            <person name="Butenko A."/>
            <person name="Firsov S."/>
            <person name="Vlcek C."/>
            <person name="Logacheva M.D."/>
            <person name="Field M."/>
            <person name="Filatov D."/>
            <person name="Flegontova O."/>
            <person name="Gerasimov E."/>
            <person name="Jackson A.P."/>
            <person name="Kelly S."/>
            <person name="Opperdoes F."/>
            <person name="O'Reilly A."/>
            <person name="Votypka J."/>
            <person name="Yurchenko V."/>
            <person name="Lukes J."/>
        </authorList>
    </citation>
    <scope>NUCLEOTIDE SEQUENCE [LARGE SCALE GENOMIC DNA]</scope>
    <source>
        <strain evidence="14">H10</strain>
    </source>
</reference>
<comment type="subcellular location">
    <subcellularLocation>
        <location evidence="1">Membrane</location>
        <topology evidence="1">Multi-pass membrane protein</topology>
    </subcellularLocation>
</comment>
<proteinExistence type="inferred from homology"/>
<dbReference type="Proteomes" id="UP000037923">
    <property type="component" value="Unassembled WGS sequence"/>
</dbReference>
<comment type="similarity">
    <text evidence="2 12">Belongs to the ELO family.</text>
</comment>
<keyword evidence="4 12" id="KW-0808">Transferase</keyword>
<dbReference type="PROSITE" id="PS01188">
    <property type="entry name" value="ELO"/>
    <property type="match status" value="1"/>
</dbReference>
<dbReference type="OMA" id="MQANWSK"/>
<feature type="compositionally biased region" description="Basic and acidic residues" evidence="13">
    <location>
        <begin position="282"/>
        <end position="291"/>
    </location>
</feature>
<dbReference type="PANTHER" id="PTHR11157">
    <property type="entry name" value="FATTY ACID ACYL TRANSFERASE-RELATED"/>
    <property type="match status" value="1"/>
</dbReference>
<evidence type="ECO:0000256" key="6">
    <source>
        <dbReference type="ARBA" id="ARBA00022832"/>
    </source>
</evidence>
<feature type="transmembrane region" description="Helical" evidence="12">
    <location>
        <begin position="208"/>
        <end position="236"/>
    </location>
</feature>
<feature type="transmembrane region" description="Helical" evidence="12">
    <location>
        <begin position="23"/>
        <end position="40"/>
    </location>
</feature>
<dbReference type="RefSeq" id="XP_015655687.1">
    <property type="nucleotide sequence ID" value="XM_015805681.1"/>
</dbReference>
<accession>A0A0M9FW96</accession>
<keyword evidence="8 12" id="KW-0443">Lipid metabolism</keyword>
<dbReference type="RefSeq" id="XP_015655685.1">
    <property type="nucleotide sequence ID" value="XM_015805679.1"/>
</dbReference>
<evidence type="ECO:0000256" key="9">
    <source>
        <dbReference type="ARBA" id="ARBA00023136"/>
    </source>
</evidence>
<dbReference type="GO" id="GO:0030148">
    <property type="term" value="P:sphingolipid biosynthetic process"/>
    <property type="evidence" value="ECO:0007669"/>
    <property type="project" value="TreeGrafter"/>
</dbReference>
<feature type="region of interest" description="Disordered" evidence="13">
    <location>
        <begin position="274"/>
        <end position="305"/>
    </location>
</feature>
<keyword evidence="3 12" id="KW-0444">Lipid biosynthesis</keyword>
<evidence type="ECO:0000256" key="11">
    <source>
        <dbReference type="ARBA" id="ARBA00044291"/>
    </source>
</evidence>
<comment type="caution">
    <text evidence="14">The sequence shown here is derived from an EMBL/GenBank/DDBJ whole genome shotgun (WGS) entry which is preliminary data.</text>
</comment>
<evidence type="ECO:0000313" key="14">
    <source>
        <dbReference type="EMBL" id="KPA77247.1"/>
    </source>
</evidence>
<evidence type="ECO:0000256" key="7">
    <source>
        <dbReference type="ARBA" id="ARBA00022989"/>
    </source>
</evidence>
<evidence type="ECO:0000256" key="10">
    <source>
        <dbReference type="ARBA" id="ARBA00023160"/>
    </source>
</evidence>
<keyword evidence="10 12" id="KW-0275">Fatty acid biosynthesis</keyword>
<evidence type="ECO:0000256" key="13">
    <source>
        <dbReference type="SAM" id="MobiDB-lite"/>
    </source>
</evidence>
<keyword evidence="6 12" id="KW-0276">Fatty acid metabolism</keyword>
<protein>
    <recommendedName>
        <fullName evidence="11 12">Elongation of fatty acids protein</fullName>
        <ecNumber evidence="12">2.3.1.-</ecNumber>
    </recommendedName>
</protein>
<keyword evidence="7 12" id="KW-1133">Transmembrane helix</keyword>